<dbReference type="EMBL" id="CP159307">
    <property type="protein sequence ID" value="XCH33481.1"/>
    <property type="molecule type" value="Genomic_DNA"/>
</dbReference>
<evidence type="ECO:0000256" key="9">
    <source>
        <dbReference type="ARBA" id="ARBA00023295"/>
    </source>
</evidence>
<evidence type="ECO:0000256" key="7">
    <source>
        <dbReference type="ARBA" id="ARBA00023014"/>
    </source>
</evidence>
<dbReference type="AlphaFoldDB" id="A0AAU8G974"/>
<dbReference type="SUPFAM" id="SSF48150">
    <property type="entry name" value="DNA-glycosylase"/>
    <property type="match status" value="1"/>
</dbReference>
<sequence>MGDASPAEKLKAVYRLLLERYGPQRWWPGETPFEVMTGAVLTQSAAWGNVEKAIGNLKAAGKLSAAALRDIPAADLAVLIYPSGYYNAKARKLKALVEWLGNYGDDLSRLDRRDSQGLREELLGVHGIGPETADSILLYALGRPIFVIDAYTRRLYPRLGIKPDRDTYDSWQRLFMANLPHEAASFNEYHALIVRHGKESCRKKPRCRDCCLSELCPAFSP</sequence>
<dbReference type="SMART" id="SM00478">
    <property type="entry name" value="ENDO3c"/>
    <property type="match status" value="1"/>
</dbReference>
<reference evidence="11" key="1">
    <citation type="submission" date="2024-06" db="EMBL/GenBank/DDBJ databases">
        <title>A Novel Isolate, Dehalogenimonas sp. Strain 4OHTPN, Dechlorinates Aromatic 4 Hydroxy chlorothalonil by a Novel Reductive Dehalogenase.</title>
        <authorList>
            <person name="Liu G."/>
        </authorList>
    </citation>
    <scope>NUCLEOTIDE SEQUENCE</scope>
    <source>
        <strain evidence="11">4OHTPN</strain>
    </source>
</reference>
<name>A0AAU8G974_9CHLR</name>
<dbReference type="InterPro" id="IPR023170">
    <property type="entry name" value="HhH_base_excis_C"/>
</dbReference>
<keyword evidence="3" id="KW-0479">Metal-binding</keyword>
<evidence type="ECO:0000256" key="3">
    <source>
        <dbReference type="ARBA" id="ARBA00022723"/>
    </source>
</evidence>
<keyword evidence="2" id="KW-0004">4Fe-4S</keyword>
<dbReference type="InterPro" id="IPR000445">
    <property type="entry name" value="HhH_motif"/>
</dbReference>
<accession>A0AAU8G974</accession>
<keyword evidence="11" id="KW-0540">Nuclease</keyword>
<gene>
    <name evidence="11" type="ORF">ABV300_01000</name>
</gene>
<evidence type="ECO:0000256" key="5">
    <source>
        <dbReference type="ARBA" id="ARBA00022801"/>
    </source>
</evidence>
<evidence type="ECO:0000256" key="6">
    <source>
        <dbReference type="ARBA" id="ARBA00023004"/>
    </source>
</evidence>
<proteinExistence type="inferred from homology"/>
<dbReference type="GO" id="GO:0051539">
    <property type="term" value="F:4 iron, 4 sulfur cluster binding"/>
    <property type="evidence" value="ECO:0007669"/>
    <property type="project" value="UniProtKB-KW"/>
</dbReference>
<dbReference type="GO" id="GO:0006284">
    <property type="term" value="P:base-excision repair"/>
    <property type="evidence" value="ECO:0007669"/>
    <property type="project" value="InterPro"/>
</dbReference>
<dbReference type="GO" id="GO:0003677">
    <property type="term" value="F:DNA binding"/>
    <property type="evidence" value="ECO:0007669"/>
    <property type="project" value="InterPro"/>
</dbReference>
<evidence type="ECO:0000256" key="4">
    <source>
        <dbReference type="ARBA" id="ARBA00022763"/>
    </source>
</evidence>
<dbReference type="Pfam" id="PF00633">
    <property type="entry name" value="HHH"/>
    <property type="match status" value="1"/>
</dbReference>
<dbReference type="InterPro" id="IPR003265">
    <property type="entry name" value="HhH-GPD_domain"/>
</dbReference>
<dbReference type="GO" id="GO:0004519">
    <property type="term" value="F:endonuclease activity"/>
    <property type="evidence" value="ECO:0007669"/>
    <property type="project" value="UniProtKB-KW"/>
</dbReference>
<keyword evidence="8" id="KW-0234">DNA repair</keyword>
<dbReference type="PANTHER" id="PTHR10359">
    <property type="entry name" value="A/G-SPECIFIC ADENINE GLYCOSYLASE/ENDONUCLEASE III"/>
    <property type="match status" value="1"/>
</dbReference>
<dbReference type="Gene3D" id="1.10.340.30">
    <property type="entry name" value="Hypothetical protein, domain 2"/>
    <property type="match status" value="1"/>
</dbReference>
<dbReference type="RefSeq" id="WP_353714714.1">
    <property type="nucleotide sequence ID" value="NZ_CP159307.1"/>
</dbReference>
<keyword evidence="6" id="KW-0408">Iron</keyword>
<comment type="similarity">
    <text evidence="1">Belongs to the Nth/MutY family.</text>
</comment>
<dbReference type="CDD" id="cd00056">
    <property type="entry name" value="ENDO3c"/>
    <property type="match status" value="1"/>
</dbReference>
<dbReference type="PANTHER" id="PTHR10359:SF19">
    <property type="entry name" value="DNA REPAIR GLYCOSYLASE MJ1434-RELATED"/>
    <property type="match status" value="1"/>
</dbReference>
<keyword evidence="11" id="KW-0255">Endonuclease</keyword>
<dbReference type="GO" id="GO:0019104">
    <property type="term" value="F:DNA N-glycosylase activity"/>
    <property type="evidence" value="ECO:0007669"/>
    <property type="project" value="UniProtKB-ARBA"/>
</dbReference>
<evidence type="ECO:0000256" key="2">
    <source>
        <dbReference type="ARBA" id="ARBA00022485"/>
    </source>
</evidence>
<evidence type="ECO:0000313" key="11">
    <source>
        <dbReference type="EMBL" id="XCH33481.1"/>
    </source>
</evidence>
<keyword evidence="4" id="KW-0227">DNA damage</keyword>
<organism evidence="11">
    <name type="scientific">Dehalogenimonas sp. 4OHTPN</name>
    <dbReference type="NCBI Taxonomy" id="3166643"/>
    <lineage>
        <taxon>Bacteria</taxon>
        <taxon>Bacillati</taxon>
        <taxon>Chloroflexota</taxon>
        <taxon>Dehalococcoidia</taxon>
        <taxon>Dehalococcoidales</taxon>
        <taxon>Dehalococcoidaceae</taxon>
        <taxon>Dehalogenimonas</taxon>
    </lineage>
</organism>
<protein>
    <submittedName>
        <fullName evidence="11">Endonuclease III domain-containing protein</fullName>
    </submittedName>
</protein>
<keyword evidence="7" id="KW-0411">Iron-sulfur</keyword>
<dbReference type="GO" id="GO:0046872">
    <property type="term" value="F:metal ion binding"/>
    <property type="evidence" value="ECO:0007669"/>
    <property type="project" value="UniProtKB-KW"/>
</dbReference>
<dbReference type="Pfam" id="PF00730">
    <property type="entry name" value="HhH-GPD"/>
    <property type="match status" value="1"/>
</dbReference>
<dbReference type="PIRSF" id="PIRSF001435">
    <property type="entry name" value="Nth"/>
    <property type="match status" value="1"/>
</dbReference>
<evidence type="ECO:0000256" key="1">
    <source>
        <dbReference type="ARBA" id="ARBA00008343"/>
    </source>
</evidence>
<dbReference type="Gene3D" id="1.10.1670.10">
    <property type="entry name" value="Helix-hairpin-Helix base-excision DNA repair enzymes (C-terminal)"/>
    <property type="match status" value="1"/>
</dbReference>
<keyword evidence="5" id="KW-0378">Hydrolase</keyword>
<dbReference type="InterPro" id="IPR011257">
    <property type="entry name" value="DNA_glycosylase"/>
</dbReference>
<evidence type="ECO:0000256" key="8">
    <source>
        <dbReference type="ARBA" id="ARBA00023204"/>
    </source>
</evidence>
<keyword evidence="9" id="KW-0326">Glycosidase</keyword>
<evidence type="ECO:0000259" key="10">
    <source>
        <dbReference type="SMART" id="SM00478"/>
    </source>
</evidence>
<feature type="domain" description="HhH-GPD" evidence="10">
    <location>
        <begin position="41"/>
        <end position="199"/>
    </location>
</feature>